<feature type="non-terminal residue" evidence="2">
    <location>
        <position position="177"/>
    </location>
</feature>
<feature type="non-terminal residue" evidence="2">
    <location>
        <position position="1"/>
    </location>
</feature>
<evidence type="ECO:0000259" key="1">
    <source>
        <dbReference type="SMART" id="SM00091"/>
    </source>
</evidence>
<dbReference type="EMBL" id="PYVS01000151">
    <property type="protein sequence ID" value="PTB82422.1"/>
    <property type="molecule type" value="Genomic_DNA"/>
</dbReference>
<feature type="domain" description="PAS" evidence="1">
    <location>
        <begin position="74"/>
        <end position="144"/>
    </location>
</feature>
<dbReference type="SUPFAM" id="SSF55781">
    <property type="entry name" value="GAF domain-like"/>
    <property type="match status" value="1"/>
</dbReference>
<dbReference type="InterPro" id="IPR000014">
    <property type="entry name" value="PAS"/>
</dbReference>
<protein>
    <recommendedName>
        <fullName evidence="1">PAS domain-containing protein</fullName>
    </recommendedName>
</protein>
<proteinExistence type="predicted"/>
<dbReference type="NCBIfam" id="TIGR00229">
    <property type="entry name" value="sensory_box"/>
    <property type="match status" value="1"/>
</dbReference>
<dbReference type="CDD" id="cd00130">
    <property type="entry name" value="PAS"/>
    <property type="match status" value="1"/>
</dbReference>
<dbReference type="Gene3D" id="3.30.450.20">
    <property type="entry name" value="PAS domain"/>
    <property type="match status" value="1"/>
</dbReference>
<gene>
    <name evidence="2" type="ORF">C9986_02950</name>
</gene>
<name>A0A2T4CLM5_9GAMM</name>
<dbReference type="SMART" id="SM00091">
    <property type="entry name" value="PAS"/>
    <property type="match status" value="1"/>
</dbReference>
<dbReference type="Proteomes" id="UP000243022">
    <property type="component" value="Unassembled WGS sequence"/>
</dbReference>
<dbReference type="SUPFAM" id="SSF55785">
    <property type="entry name" value="PYP-like sensor domain (PAS domain)"/>
    <property type="match status" value="1"/>
</dbReference>
<comment type="caution">
    <text evidence="2">The sequence shown here is derived from an EMBL/GenBank/DDBJ whole genome shotgun (WGS) entry which is preliminary data.</text>
</comment>
<dbReference type="Pfam" id="PF13188">
    <property type="entry name" value="PAS_8"/>
    <property type="match status" value="1"/>
</dbReference>
<sequence>APLQTPNGEQVGTLCIIDTKVRQLTESELNTLRALGDAVQAEMNLHAYQSAAEDLIRQQSETSETNQRLLEREQRLSSIYDLAPVGISICDADGQLIEANHAAEAILNQSMEALTHRQIDDPDWRIFDERGFILDPQDFASSRALRERRPVTNQIMKLEQGAYSVWLSVSASPLPDG</sequence>
<reference evidence="2 3" key="1">
    <citation type="submission" date="2018-03" db="EMBL/GenBank/DDBJ databases">
        <title>Cross-interface Injection: A General Nanoliter Liquid Handling Method Applied to Single Cells Genome Amplification Automated Nanoliter Liquid Handling Applied to Single Cell Multiple Displacement Amplification.</title>
        <authorList>
            <person name="Yun J."/>
            <person name="Xu P."/>
            <person name="Xu J."/>
            <person name="Dai X."/>
            <person name="Wang Y."/>
            <person name="Zheng X."/>
            <person name="Cao C."/>
            <person name="Yi Q."/>
            <person name="Zhu Y."/>
            <person name="Wang L."/>
            <person name="Dong Z."/>
            <person name="Huang Y."/>
            <person name="Huang L."/>
            <person name="Du W."/>
        </authorList>
    </citation>
    <scope>NUCLEOTIDE SEQUENCE [LARGE SCALE GENOMIC DNA]</scope>
    <source>
        <strain evidence="2 3">Z-E1-2</strain>
    </source>
</reference>
<evidence type="ECO:0000313" key="2">
    <source>
        <dbReference type="EMBL" id="PTB82422.1"/>
    </source>
</evidence>
<dbReference type="AlphaFoldDB" id="A0A2T4CLM5"/>
<dbReference type="InterPro" id="IPR035965">
    <property type="entry name" value="PAS-like_dom_sf"/>
</dbReference>
<accession>A0A2T4CLM5</accession>
<organism evidence="2 3">
    <name type="scientific">Pseudidiomarina aestuarii</name>
    <dbReference type="NCBI Taxonomy" id="624146"/>
    <lineage>
        <taxon>Bacteria</taxon>
        <taxon>Pseudomonadati</taxon>
        <taxon>Pseudomonadota</taxon>
        <taxon>Gammaproteobacteria</taxon>
        <taxon>Alteromonadales</taxon>
        <taxon>Idiomarinaceae</taxon>
        <taxon>Pseudidiomarina</taxon>
    </lineage>
</organism>
<evidence type="ECO:0000313" key="3">
    <source>
        <dbReference type="Proteomes" id="UP000243022"/>
    </source>
</evidence>